<protein>
    <submittedName>
        <fullName evidence="1">Uncharacterized protein</fullName>
    </submittedName>
</protein>
<name>A0A0H3AW09_BRUO2</name>
<dbReference type="AlphaFoldDB" id="A0A0H3AW09"/>
<dbReference type="HOGENOM" id="CLU_3150248_0_0_5"/>
<dbReference type="EMBL" id="CP000709">
    <property type="protein sequence ID" value="ABQ62733.1"/>
    <property type="molecule type" value="Genomic_DNA"/>
</dbReference>
<evidence type="ECO:0000313" key="2">
    <source>
        <dbReference type="Proteomes" id="UP000006383"/>
    </source>
</evidence>
<dbReference type="KEGG" id="bov:BOV_A0776"/>
<gene>
    <name evidence="1" type="ordered locus">BOV_A0776</name>
</gene>
<proteinExistence type="predicted"/>
<dbReference type="Proteomes" id="UP000006383">
    <property type="component" value="Chromosome II"/>
</dbReference>
<sequence>MPDLWRVERLQRVASRRVTKFARKGRGFAADKMRTKVNKRLGGLPCCD</sequence>
<accession>A0A0H3AW09</accession>
<organism evidence="1 2">
    <name type="scientific">Brucella ovis (strain ATCC 25840 / 63/290 / NCTC 10512)</name>
    <dbReference type="NCBI Taxonomy" id="444178"/>
    <lineage>
        <taxon>Bacteria</taxon>
        <taxon>Pseudomonadati</taxon>
        <taxon>Pseudomonadota</taxon>
        <taxon>Alphaproteobacteria</taxon>
        <taxon>Hyphomicrobiales</taxon>
        <taxon>Brucellaceae</taxon>
        <taxon>Brucella/Ochrobactrum group</taxon>
        <taxon>Brucella</taxon>
    </lineage>
</organism>
<reference evidence="2" key="1">
    <citation type="journal article" date="2009" name="PLoS ONE">
        <title>Genome degradation in Brucella ovis corresponds with narrowing of its host range and tissue tropism.</title>
        <authorList>
            <person name="Tsolis R.M."/>
            <person name="Seshadri R."/>
            <person name="Santos R.L."/>
            <person name="Sangari F.J."/>
            <person name="Lobo J.M."/>
            <person name="de Jong M.F."/>
            <person name="Ren Q."/>
            <person name="Myers G."/>
            <person name="Brinkac L.M."/>
            <person name="Nelson W.C."/>
            <person name="Deboy R.T."/>
            <person name="Angiuoli S."/>
            <person name="Khouri H."/>
            <person name="Dimitrov G."/>
            <person name="Robinson J.R."/>
            <person name="Mulligan S."/>
            <person name="Walker R.L."/>
            <person name="Elzer P.E."/>
            <person name="Hassan K.A."/>
            <person name="Paulsen I.T."/>
        </authorList>
    </citation>
    <scope>NUCLEOTIDE SEQUENCE [LARGE SCALE GENOMIC DNA]</scope>
    <source>
        <strain evidence="2">ATCC 25840 / 63/290 / NCTC 10512</strain>
    </source>
</reference>
<evidence type="ECO:0000313" key="1">
    <source>
        <dbReference type="EMBL" id="ABQ62733.1"/>
    </source>
</evidence>
<keyword evidence="2" id="KW-1185">Reference proteome</keyword>